<evidence type="ECO:0000313" key="1">
    <source>
        <dbReference type="EMBL" id="KAJ4448326.1"/>
    </source>
</evidence>
<name>A0ABQ8TQC2_PERAM</name>
<comment type="caution">
    <text evidence="1">The sequence shown here is derived from an EMBL/GenBank/DDBJ whole genome shotgun (WGS) entry which is preliminary data.</text>
</comment>
<proteinExistence type="predicted"/>
<protein>
    <submittedName>
        <fullName evidence="1">Uncharacterized protein</fullName>
    </submittedName>
</protein>
<dbReference type="EMBL" id="JAJSOF020000005">
    <property type="protein sequence ID" value="KAJ4448326.1"/>
    <property type="molecule type" value="Genomic_DNA"/>
</dbReference>
<keyword evidence="2" id="KW-1185">Reference proteome</keyword>
<reference evidence="1 2" key="1">
    <citation type="journal article" date="2022" name="Allergy">
        <title>Genome assembly and annotation of Periplaneta americana reveal a comprehensive cockroach allergen profile.</title>
        <authorList>
            <person name="Wang L."/>
            <person name="Xiong Q."/>
            <person name="Saelim N."/>
            <person name="Wang L."/>
            <person name="Nong W."/>
            <person name="Wan A.T."/>
            <person name="Shi M."/>
            <person name="Liu X."/>
            <person name="Cao Q."/>
            <person name="Hui J.H.L."/>
            <person name="Sookrung N."/>
            <person name="Leung T.F."/>
            <person name="Tungtrongchitr A."/>
            <person name="Tsui S.K.W."/>
        </authorList>
    </citation>
    <scope>NUCLEOTIDE SEQUENCE [LARGE SCALE GENOMIC DNA]</scope>
    <source>
        <strain evidence="1">PWHHKU_190912</strain>
    </source>
</reference>
<evidence type="ECO:0000313" key="2">
    <source>
        <dbReference type="Proteomes" id="UP001148838"/>
    </source>
</evidence>
<gene>
    <name evidence="1" type="ORF">ANN_10341</name>
</gene>
<dbReference type="Proteomes" id="UP001148838">
    <property type="component" value="Unassembled WGS sequence"/>
</dbReference>
<accession>A0ABQ8TQC2</accession>
<sequence>MTPLCTLLKSGSDVLVQTFTVLVYRPSFLGYVRALHLQDQTLTMLHQSSMSPLVVYETKSKIIRHRQETYVLFTGSDLKDLKFQIQKFFYRQMYMSLATNKFFIVVTGNVKKDPKKVAKSVQLFMWYRHKLSNILVLIPNFNVSTLDVYTWLPFSSETQCNRQLDVVRVSQMTCDNFKHNSNEYLNDVSQNHKSFHGCAISVYTSVEDYVMTPHSSVDEIFYRENYETVLLKIIFLKLNLSYEFMPYLERKFHPYAINVCMGKAQSAGALACGSEVALRCGFDSLFG</sequence>
<organism evidence="1 2">
    <name type="scientific">Periplaneta americana</name>
    <name type="common">American cockroach</name>
    <name type="synonym">Blatta americana</name>
    <dbReference type="NCBI Taxonomy" id="6978"/>
    <lineage>
        <taxon>Eukaryota</taxon>
        <taxon>Metazoa</taxon>
        <taxon>Ecdysozoa</taxon>
        <taxon>Arthropoda</taxon>
        <taxon>Hexapoda</taxon>
        <taxon>Insecta</taxon>
        <taxon>Pterygota</taxon>
        <taxon>Neoptera</taxon>
        <taxon>Polyneoptera</taxon>
        <taxon>Dictyoptera</taxon>
        <taxon>Blattodea</taxon>
        <taxon>Blattoidea</taxon>
        <taxon>Blattidae</taxon>
        <taxon>Blattinae</taxon>
        <taxon>Periplaneta</taxon>
    </lineage>
</organism>